<sequence>MTANAPVALSSTVTSMVMYQEPGTGVPLYGSTPTLLQAQVTSGQEPVDPTCFSTDDTCEAELCPDGCNDALTTFHPGDHAATYRYGNPYAERGMELLDVRVTFRTRVMHPVDEVQESLRGFIAVVTSAEDANGAAVEALLGLPRDPRIDGVSLPVDKVTEGAGATPTITFEPPDLGEPDGYRVVVFLYDDIKDADGAVLSQRTSVLSVDTTATTVKVPEGVLESGRYYSVQITAYLGEHTRQAPFKYRGATLAQAQTYTGMFTP</sequence>
<reference evidence="1 2" key="1">
    <citation type="submission" date="2023-01" db="EMBL/GenBank/DDBJ databases">
        <title>Minimal conservation of predation-associated metabolite biosynthetic gene clusters underscores biosynthetic potential of Myxococcota including descriptions for ten novel species: Archangium lansinium sp. nov., Myxococcus landrumus sp. nov., Nannocystis bai.</title>
        <authorList>
            <person name="Ahearne A."/>
            <person name="Stevens C."/>
            <person name="Dowd S."/>
        </authorList>
    </citation>
    <scope>NUCLEOTIDE SEQUENCE [LARGE SCALE GENOMIC DNA]</scope>
    <source>
        <strain evidence="1 2">WIWO2</strain>
    </source>
</reference>
<keyword evidence="2" id="KW-1185">Reference proteome</keyword>
<dbReference type="EMBL" id="JAQNDK010000002">
    <property type="protein sequence ID" value="MDC0680837.1"/>
    <property type="molecule type" value="Genomic_DNA"/>
</dbReference>
<name>A0ABT5C349_9BACT</name>
<dbReference type="RefSeq" id="WP_272097862.1">
    <property type="nucleotide sequence ID" value="NZ_JAQNDK010000002.1"/>
</dbReference>
<organism evidence="1 2">
    <name type="scientific">Sorangium atrum</name>
    <dbReference type="NCBI Taxonomy" id="2995308"/>
    <lineage>
        <taxon>Bacteria</taxon>
        <taxon>Pseudomonadati</taxon>
        <taxon>Myxococcota</taxon>
        <taxon>Polyangia</taxon>
        <taxon>Polyangiales</taxon>
        <taxon>Polyangiaceae</taxon>
        <taxon>Sorangium</taxon>
    </lineage>
</organism>
<gene>
    <name evidence="1" type="ORF">POL72_24065</name>
</gene>
<evidence type="ECO:0000313" key="1">
    <source>
        <dbReference type="EMBL" id="MDC0680837.1"/>
    </source>
</evidence>
<evidence type="ECO:0000313" key="2">
    <source>
        <dbReference type="Proteomes" id="UP001217485"/>
    </source>
</evidence>
<accession>A0ABT5C349</accession>
<proteinExistence type="predicted"/>
<evidence type="ECO:0008006" key="3">
    <source>
        <dbReference type="Google" id="ProtNLM"/>
    </source>
</evidence>
<comment type="caution">
    <text evidence="1">The sequence shown here is derived from an EMBL/GenBank/DDBJ whole genome shotgun (WGS) entry which is preliminary data.</text>
</comment>
<protein>
    <recommendedName>
        <fullName evidence="3">SbsA Ig-like domain-containing protein</fullName>
    </recommendedName>
</protein>
<dbReference type="Proteomes" id="UP001217485">
    <property type="component" value="Unassembled WGS sequence"/>
</dbReference>